<evidence type="ECO:0000256" key="2">
    <source>
        <dbReference type="SAM" id="MobiDB-lite"/>
    </source>
</evidence>
<dbReference type="SUPFAM" id="SSF52467">
    <property type="entry name" value="DHS-like NAD/FAD-binding domain"/>
    <property type="match status" value="1"/>
</dbReference>
<dbReference type="Proteomes" id="UP000095283">
    <property type="component" value="Unplaced"/>
</dbReference>
<dbReference type="WBParaSite" id="Hba_17560">
    <property type="protein sequence ID" value="Hba_17560"/>
    <property type="gene ID" value="Hba_17560"/>
</dbReference>
<feature type="region of interest" description="Disordered" evidence="2">
    <location>
        <begin position="1"/>
        <end position="24"/>
    </location>
</feature>
<organism evidence="3 4">
    <name type="scientific">Heterorhabditis bacteriophora</name>
    <name type="common">Entomopathogenic nematode worm</name>
    <dbReference type="NCBI Taxonomy" id="37862"/>
    <lineage>
        <taxon>Eukaryota</taxon>
        <taxon>Metazoa</taxon>
        <taxon>Ecdysozoa</taxon>
        <taxon>Nematoda</taxon>
        <taxon>Chromadorea</taxon>
        <taxon>Rhabditida</taxon>
        <taxon>Rhabditina</taxon>
        <taxon>Rhabditomorpha</taxon>
        <taxon>Strongyloidea</taxon>
        <taxon>Heterorhabditidae</taxon>
        <taxon>Heterorhabditis</taxon>
    </lineage>
</organism>
<name>A0A1I7XJ64_HETBA</name>
<keyword evidence="3" id="KW-1185">Reference proteome</keyword>
<dbReference type="InterPro" id="IPR002773">
    <property type="entry name" value="Deoxyhypusine_synthase"/>
</dbReference>
<dbReference type="InterPro" id="IPR036982">
    <property type="entry name" value="Deoxyhypusine_synthase_sf"/>
</dbReference>
<dbReference type="InterPro" id="IPR029035">
    <property type="entry name" value="DHS-like_NAD/FAD-binding_dom"/>
</dbReference>
<accession>A0A1I7XJ64</accession>
<dbReference type="AlphaFoldDB" id="A0A1I7XJ64"/>
<evidence type="ECO:0000313" key="3">
    <source>
        <dbReference type="Proteomes" id="UP000095283"/>
    </source>
</evidence>
<sequence>MEFDGSDSGAQPDEAISWGKVHYD</sequence>
<comment type="similarity">
    <text evidence="1">Belongs to the deoxyhypusine synthase family.</text>
</comment>
<reference evidence="4" key="1">
    <citation type="submission" date="2016-11" db="UniProtKB">
        <authorList>
            <consortium name="WormBaseParasite"/>
        </authorList>
    </citation>
    <scope>IDENTIFICATION</scope>
</reference>
<protein>
    <submittedName>
        <fullName evidence="4">Deoxyhypusine synthase</fullName>
    </submittedName>
</protein>
<evidence type="ECO:0000256" key="1">
    <source>
        <dbReference type="ARBA" id="ARBA00009892"/>
    </source>
</evidence>
<evidence type="ECO:0000313" key="4">
    <source>
        <dbReference type="WBParaSite" id="Hba_17560"/>
    </source>
</evidence>
<dbReference type="Gene3D" id="3.40.910.10">
    <property type="entry name" value="Deoxyhypusine synthase"/>
    <property type="match status" value="1"/>
</dbReference>
<proteinExistence type="inferred from homology"/>
<dbReference type="Pfam" id="PF01916">
    <property type="entry name" value="DS"/>
    <property type="match status" value="1"/>
</dbReference>